<evidence type="ECO:0000256" key="2">
    <source>
        <dbReference type="SAM" id="SignalP"/>
    </source>
</evidence>
<evidence type="ECO:0000256" key="1">
    <source>
        <dbReference type="ARBA" id="ARBA00006987"/>
    </source>
</evidence>
<dbReference type="Pfam" id="PF03401">
    <property type="entry name" value="TctC"/>
    <property type="match status" value="1"/>
</dbReference>
<dbReference type="Gene3D" id="3.40.190.10">
    <property type="entry name" value="Periplasmic binding protein-like II"/>
    <property type="match status" value="1"/>
</dbReference>
<feature type="chain" id="PRO_5027056099" evidence="2">
    <location>
        <begin position="28"/>
        <end position="335"/>
    </location>
</feature>
<sequence>MRQQLIRWFGAALCVSTAFIFTVPAVAQNDAAVKNYPDKPIRLVIPFPPGGATDVIGRIMAQELSKTIGQQVVPDNRAGDSGNIGADMVAKSAPDGYTLLMGALTSHSINSNLDKDRIKYNLEKDFTPVAVVGVVPLVFVVNPSVPVKNMKEFIAYAKANPGKLTFASSGAGAPQRLAMEMFRYQLGLDLLHVPYKGSGPAMTDLVGGQVLSMSETVPAALQFIQAGQLRALAVTTNKRISQLPDVPTITEATGLPNFDVVSMFGIEAPAGTPKLIVNKLSAEIKTILQRSDVQERMLAAGVYVNYLSPAESSKRITRELNMWAKVIKDANIKAD</sequence>
<dbReference type="InterPro" id="IPR042100">
    <property type="entry name" value="Bug_dom1"/>
</dbReference>
<dbReference type="InterPro" id="IPR005064">
    <property type="entry name" value="BUG"/>
</dbReference>
<dbReference type="PIRSF" id="PIRSF017082">
    <property type="entry name" value="YflP"/>
    <property type="match status" value="1"/>
</dbReference>
<evidence type="ECO:0000313" key="4">
    <source>
        <dbReference type="Proteomes" id="UP000503312"/>
    </source>
</evidence>
<dbReference type="Gene3D" id="3.40.190.150">
    <property type="entry name" value="Bordetella uptake gene, domain 1"/>
    <property type="match status" value="1"/>
</dbReference>
<evidence type="ECO:0000313" key="3">
    <source>
        <dbReference type="EMBL" id="QKM64996.1"/>
    </source>
</evidence>
<dbReference type="PANTHER" id="PTHR42928">
    <property type="entry name" value="TRICARBOXYLATE-BINDING PROTEIN"/>
    <property type="match status" value="1"/>
</dbReference>
<comment type="similarity">
    <text evidence="1">Belongs to the UPF0065 (bug) family.</text>
</comment>
<dbReference type="EMBL" id="CP028942">
    <property type="protein sequence ID" value="QKM64996.1"/>
    <property type="molecule type" value="Genomic_DNA"/>
</dbReference>
<accession>A0A6M9Q471</accession>
<name>A0A6M9Q471_9BURK</name>
<proteinExistence type="inferred from homology"/>
<dbReference type="CDD" id="cd07012">
    <property type="entry name" value="PBP2_Bug_TTT"/>
    <property type="match status" value="1"/>
</dbReference>
<gene>
    <name evidence="3" type="ORF">DCO17_06975</name>
</gene>
<dbReference type="PANTHER" id="PTHR42928:SF5">
    <property type="entry name" value="BLR1237 PROTEIN"/>
    <property type="match status" value="1"/>
</dbReference>
<dbReference type="Proteomes" id="UP000503312">
    <property type="component" value="Chromosome"/>
</dbReference>
<dbReference type="KEGG" id="ptrp:DCO17_06975"/>
<reference evidence="3 4" key="1">
    <citation type="submission" date="2018-04" db="EMBL/GenBank/DDBJ databases">
        <title>Polynucleobacter sp. UH21B genome.</title>
        <authorList>
            <person name="Hahn M.W."/>
        </authorList>
    </citation>
    <scope>NUCLEOTIDE SEQUENCE [LARGE SCALE GENOMIC DNA]</scope>
    <source>
        <strain evidence="3 4">MWH-UH21B</strain>
    </source>
</reference>
<keyword evidence="4" id="KW-1185">Reference proteome</keyword>
<dbReference type="RefSeq" id="WP_173956039.1">
    <property type="nucleotide sequence ID" value="NZ_CP028942.1"/>
</dbReference>
<organism evidence="3 4">
    <name type="scientific">Polynucleobacter tropicus</name>
    <dbReference type="NCBI Taxonomy" id="1743174"/>
    <lineage>
        <taxon>Bacteria</taxon>
        <taxon>Pseudomonadati</taxon>
        <taxon>Pseudomonadota</taxon>
        <taxon>Betaproteobacteria</taxon>
        <taxon>Burkholderiales</taxon>
        <taxon>Burkholderiaceae</taxon>
        <taxon>Polynucleobacter</taxon>
    </lineage>
</organism>
<protein>
    <submittedName>
        <fullName evidence="3">MFS transporter</fullName>
    </submittedName>
</protein>
<keyword evidence="2" id="KW-0732">Signal</keyword>
<dbReference type="AlphaFoldDB" id="A0A6M9Q471"/>
<feature type="signal peptide" evidence="2">
    <location>
        <begin position="1"/>
        <end position="27"/>
    </location>
</feature>
<dbReference type="SUPFAM" id="SSF53850">
    <property type="entry name" value="Periplasmic binding protein-like II"/>
    <property type="match status" value="1"/>
</dbReference>